<keyword evidence="4" id="KW-1185">Reference proteome</keyword>
<dbReference type="NCBIfam" id="TIGR01764">
    <property type="entry name" value="excise"/>
    <property type="match status" value="1"/>
</dbReference>
<dbReference type="Pfam" id="PF12728">
    <property type="entry name" value="HTH_17"/>
    <property type="match status" value="1"/>
</dbReference>
<evidence type="ECO:0000313" key="3">
    <source>
        <dbReference type="EMBL" id="GIE26668.1"/>
    </source>
</evidence>
<feature type="compositionally biased region" description="Basic residues" evidence="1">
    <location>
        <begin position="151"/>
        <end position="162"/>
    </location>
</feature>
<feature type="region of interest" description="Disordered" evidence="1">
    <location>
        <begin position="138"/>
        <end position="162"/>
    </location>
</feature>
<comment type="caution">
    <text evidence="3">The sequence shown here is derived from an EMBL/GenBank/DDBJ whole genome shotgun (WGS) entry which is preliminary data.</text>
</comment>
<evidence type="ECO:0000256" key="1">
    <source>
        <dbReference type="SAM" id="MobiDB-lite"/>
    </source>
</evidence>
<proteinExistence type="predicted"/>
<dbReference type="RefSeq" id="WP_203843569.1">
    <property type="nucleotide sequence ID" value="NZ_BAAATV010000016.1"/>
</dbReference>
<evidence type="ECO:0000259" key="2">
    <source>
        <dbReference type="Pfam" id="PF12728"/>
    </source>
</evidence>
<feature type="domain" description="Helix-turn-helix" evidence="2">
    <location>
        <begin position="6"/>
        <end position="56"/>
    </location>
</feature>
<dbReference type="Proteomes" id="UP000603200">
    <property type="component" value="Unassembled WGS sequence"/>
</dbReference>
<dbReference type="InterPro" id="IPR010093">
    <property type="entry name" value="SinI_DNA-bd"/>
</dbReference>
<dbReference type="EMBL" id="BOMN01000149">
    <property type="protein sequence ID" value="GIE26668.1"/>
    <property type="molecule type" value="Genomic_DNA"/>
</dbReference>
<evidence type="ECO:0000313" key="4">
    <source>
        <dbReference type="Proteomes" id="UP000603200"/>
    </source>
</evidence>
<reference evidence="3 4" key="1">
    <citation type="submission" date="2021-01" db="EMBL/GenBank/DDBJ databases">
        <title>Whole genome shotgun sequence of Actinoplanes humidus NBRC 14915.</title>
        <authorList>
            <person name="Komaki H."/>
            <person name="Tamura T."/>
        </authorList>
    </citation>
    <scope>NUCLEOTIDE SEQUENCE [LARGE SCALE GENOMIC DNA]</scope>
    <source>
        <strain evidence="3 4">NBRC 14915</strain>
    </source>
</reference>
<accession>A0ABQ4A778</accession>
<protein>
    <recommendedName>
        <fullName evidence="2">Helix-turn-helix domain-containing protein</fullName>
    </recommendedName>
</protein>
<organism evidence="3 4">
    <name type="scientific">Winogradskya humida</name>
    <dbReference type="NCBI Taxonomy" id="113566"/>
    <lineage>
        <taxon>Bacteria</taxon>
        <taxon>Bacillati</taxon>
        <taxon>Actinomycetota</taxon>
        <taxon>Actinomycetes</taxon>
        <taxon>Micromonosporales</taxon>
        <taxon>Micromonosporaceae</taxon>
        <taxon>Winogradskya</taxon>
    </lineage>
</organism>
<dbReference type="InterPro" id="IPR041657">
    <property type="entry name" value="HTH_17"/>
</dbReference>
<name>A0ABQ4A778_9ACTN</name>
<gene>
    <name evidence="3" type="ORF">Ahu01nite_097700</name>
</gene>
<sequence>MSADVLLTVPGIAEHLGVSRSTVNRAVQAGDIKTAPSSGPRSLRIRRADLAAFIRTKAAGPDQKDGDMGTASDLPELFLFEDLAVRYRLNLASLKNAAYDLKFEHTRLFGSLYFTRPQLEAFLAARAVKAKTPDLAPSSLDRMREAAARRQMPRRKASTKVA</sequence>